<sequence length="87" mass="9895">MTHSTDQQTDTAFPEMISVITRQLLNPYHQKILPELTRQLMKHCFANLETSEGYIDFIINVGEICIRPVSFSGFGERLFVNVAGGMF</sequence>
<reference evidence="1 2" key="1">
    <citation type="journal article" date="2017" name="Antonie Van Leeuwenhoek">
        <title>Phylogenomic resolution of the bacterial genus Pantoea and its relationship with Erwinia and Tatumella.</title>
        <authorList>
            <person name="Palmer M."/>
            <person name="Steenkamp E.T."/>
            <person name="Coetzee M.P."/>
            <person name="Chan W.Y."/>
            <person name="van Zyl E."/>
            <person name="De Maayer P."/>
            <person name="Coutinho T.A."/>
            <person name="Blom J."/>
            <person name="Smits T.H."/>
            <person name="Duffy B."/>
            <person name="Venter S.N."/>
        </authorList>
    </citation>
    <scope>NUCLEOTIDE SEQUENCE [LARGE SCALE GENOMIC DNA]</scope>
    <source>
        <strain evidence="1 2">LMG 24534</strain>
    </source>
</reference>
<dbReference type="RefSeq" id="WP_094121815.1">
    <property type="nucleotide sequence ID" value="NZ_MLFN01000064.1"/>
</dbReference>
<comment type="caution">
    <text evidence="1">The sequence shown here is derived from an EMBL/GenBank/DDBJ whole genome shotgun (WGS) entry which is preliminary data.</text>
</comment>
<keyword evidence="2" id="KW-1185">Reference proteome</keyword>
<gene>
    <name evidence="1" type="ORF">HA41_17010</name>
</gene>
<proteinExistence type="predicted"/>
<evidence type="ECO:0000313" key="1">
    <source>
        <dbReference type="EMBL" id="ORM51001.1"/>
    </source>
</evidence>
<evidence type="ECO:0000313" key="2">
    <source>
        <dbReference type="Proteomes" id="UP000193933"/>
    </source>
</evidence>
<dbReference type="AlphaFoldDB" id="A0A1X1BSA3"/>
<protein>
    <submittedName>
        <fullName evidence="1">Uncharacterized protein</fullName>
    </submittedName>
</protein>
<name>A0A1X1BSA3_9GAMM</name>
<dbReference type="Proteomes" id="UP000193933">
    <property type="component" value="Unassembled WGS sequence"/>
</dbReference>
<organism evidence="1 2">
    <name type="scientific">Pantoea conspicua</name>
    <dbReference type="NCBI Taxonomy" id="472705"/>
    <lineage>
        <taxon>Bacteria</taxon>
        <taxon>Pseudomonadati</taxon>
        <taxon>Pseudomonadota</taxon>
        <taxon>Gammaproteobacteria</taxon>
        <taxon>Enterobacterales</taxon>
        <taxon>Erwiniaceae</taxon>
        <taxon>Pantoea</taxon>
    </lineage>
</organism>
<accession>A0A1X1BSA3</accession>
<dbReference type="EMBL" id="MLFN01000064">
    <property type="protein sequence ID" value="ORM51001.1"/>
    <property type="molecule type" value="Genomic_DNA"/>
</dbReference>